<dbReference type="AlphaFoldDB" id="A0AAW2PLQ5"/>
<feature type="region of interest" description="Disordered" evidence="1">
    <location>
        <begin position="110"/>
        <end position="131"/>
    </location>
</feature>
<reference evidence="2" key="1">
    <citation type="submission" date="2020-06" db="EMBL/GenBank/DDBJ databases">
        <authorList>
            <person name="Li T."/>
            <person name="Hu X."/>
            <person name="Zhang T."/>
            <person name="Song X."/>
            <person name="Zhang H."/>
            <person name="Dai N."/>
            <person name="Sheng W."/>
            <person name="Hou X."/>
            <person name="Wei L."/>
        </authorList>
    </citation>
    <scope>NUCLEOTIDE SEQUENCE</scope>
    <source>
        <strain evidence="2">G02</strain>
        <tissue evidence="2">Leaf</tissue>
    </source>
</reference>
<organism evidence="2">
    <name type="scientific">Sesamum radiatum</name>
    <name type="common">Black benniseed</name>
    <dbReference type="NCBI Taxonomy" id="300843"/>
    <lineage>
        <taxon>Eukaryota</taxon>
        <taxon>Viridiplantae</taxon>
        <taxon>Streptophyta</taxon>
        <taxon>Embryophyta</taxon>
        <taxon>Tracheophyta</taxon>
        <taxon>Spermatophyta</taxon>
        <taxon>Magnoliopsida</taxon>
        <taxon>eudicotyledons</taxon>
        <taxon>Gunneridae</taxon>
        <taxon>Pentapetalae</taxon>
        <taxon>asterids</taxon>
        <taxon>lamiids</taxon>
        <taxon>Lamiales</taxon>
        <taxon>Pedaliaceae</taxon>
        <taxon>Sesamum</taxon>
    </lineage>
</organism>
<dbReference type="Gene3D" id="2.40.70.10">
    <property type="entry name" value="Acid Proteases"/>
    <property type="match status" value="1"/>
</dbReference>
<feature type="compositionally biased region" description="Basic and acidic residues" evidence="1">
    <location>
        <begin position="240"/>
        <end position="264"/>
    </location>
</feature>
<accession>A0AAW2PLQ5</accession>
<dbReference type="EMBL" id="JACGWJ010000017">
    <property type="protein sequence ID" value="KAL0356125.1"/>
    <property type="molecule type" value="Genomic_DNA"/>
</dbReference>
<name>A0AAW2PLQ5_SESRA</name>
<comment type="caution">
    <text evidence="2">The sequence shown here is derived from an EMBL/GenBank/DDBJ whole genome shotgun (WGS) entry which is preliminary data.</text>
</comment>
<proteinExistence type="predicted"/>
<evidence type="ECO:0000256" key="1">
    <source>
        <dbReference type="SAM" id="MobiDB-lite"/>
    </source>
</evidence>
<reference evidence="2" key="2">
    <citation type="journal article" date="2024" name="Plant">
        <title>Genomic evolution and insights into agronomic trait innovations of Sesamum species.</title>
        <authorList>
            <person name="Miao H."/>
            <person name="Wang L."/>
            <person name="Qu L."/>
            <person name="Liu H."/>
            <person name="Sun Y."/>
            <person name="Le M."/>
            <person name="Wang Q."/>
            <person name="Wei S."/>
            <person name="Zheng Y."/>
            <person name="Lin W."/>
            <person name="Duan Y."/>
            <person name="Cao H."/>
            <person name="Xiong S."/>
            <person name="Wang X."/>
            <person name="Wei L."/>
            <person name="Li C."/>
            <person name="Ma Q."/>
            <person name="Ju M."/>
            <person name="Zhao R."/>
            <person name="Li G."/>
            <person name="Mu C."/>
            <person name="Tian Q."/>
            <person name="Mei H."/>
            <person name="Zhang T."/>
            <person name="Gao T."/>
            <person name="Zhang H."/>
        </authorList>
    </citation>
    <scope>NUCLEOTIDE SEQUENCE</scope>
    <source>
        <strain evidence="2">G02</strain>
    </source>
</reference>
<evidence type="ECO:0000313" key="2">
    <source>
        <dbReference type="EMBL" id="KAL0356125.1"/>
    </source>
</evidence>
<dbReference type="InterPro" id="IPR021109">
    <property type="entry name" value="Peptidase_aspartic_dom_sf"/>
</dbReference>
<dbReference type="PANTHER" id="PTHR33067">
    <property type="entry name" value="RNA-DIRECTED DNA POLYMERASE-RELATED"/>
    <property type="match status" value="1"/>
</dbReference>
<evidence type="ECO:0008006" key="3">
    <source>
        <dbReference type="Google" id="ProtNLM"/>
    </source>
</evidence>
<dbReference type="PANTHER" id="PTHR33067:SF15">
    <property type="entry name" value="RNA-DIRECTED DNA POLYMERASE"/>
    <property type="match status" value="1"/>
</dbReference>
<sequence length="475" mass="53276">MAFNTQQFGSRNDNPPQRVNEVSTSIDERLDELTFLVKRLIVGNTQQVKACGICTSSEHSTDACPTLHEEPTMHVNTVGGFSEPSQRGYDPFSKTYNPGWRDHPKLRYDNASQNFQKPPPPLQSNPNSGTSLEDMMKTLIANTQQFQQDTRTSIQNLENQTRASIHNLESQVSQLASSVSRLESRGKLPSQTIINPKQNVSAITLCSEKELQFENSTRRGHVLQNRIENSVVRGQAKQGKTGEELENSPKEVENSNQVGEEHPKVFVPKPPFPERFAKSKKEEEEKEILETLRKVEVNIPLLEAIKQVPRYAKFLKEMCINKSKLRGNERVSIGENVSTILQSKLPPKCKDPGTFSISCQIGNIGIENAMCDLGASINVMPLAIYESLNVGPLKETGVVLQLADRFIVYPDGVLEDVLVQINELVFPADFYVLDMMGDNSPNSASILLGRPFLKTSKTKLMLMPEFFLWNLTMRL</sequence>
<gene>
    <name evidence="2" type="ORF">Sradi_4059400</name>
</gene>
<feature type="region of interest" description="Disordered" evidence="1">
    <location>
        <begin position="232"/>
        <end position="281"/>
    </location>
</feature>
<protein>
    <recommendedName>
        <fullName evidence="3">Retrotransposon gag protein</fullName>
    </recommendedName>
</protein>
<dbReference type="CDD" id="cd00303">
    <property type="entry name" value="retropepsin_like"/>
    <property type="match status" value="1"/>
</dbReference>